<keyword evidence="2" id="KW-0539">Nucleus</keyword>
<dbReference type="Proteomes" id="UP000230233">
    <property type="component" value="Chromosome X"/>
</dbReference>
<dbReference type="Gene3D" id="3.30.40.10">
    <property type="entry name" value="Zinc/RING finger domain, C3HC4 (zinc finger)"/>
    <property type="match status" value="1"/>
</dbReference>
<dbReference type="CDD" id="cd15517">
    <property type="entry name" value="PHD_TCF19_like"/>
    <property type="match status" value="1"/>
</dbReference>
<dbReference type="GO" id="GO:0005634">
    <property type="term" value="C:nucleus"/>
    <property type="evidence" value="ECO:0007669"/>
    <property type="project" value="UniProtKB-SubCell"/>
</dbReference>
<evidence type="ECO:0008006" key="6">
    <source>
        <dbReference type="Google" id="ProtNLM"/>
    </source>
</evidence>
<dbReference type="AlphaFoldDB" id="A0A2G5T3L2"/>
<feature type="region of interest" description="Disordered" evidence="3">
    <location>
        <begin position="315"/>
        <end position="388"/>
    </location>
</feature>
<dbReference type="PANTHER" id="PTHR15464:SF1">
    <property type="entry name" value="TRANSCRIPTION FACTOR 19"/>
    <property type="match status" value="1"/>
</dbReference>
<evidence type="ECO:0000256" key="1">
    <source>
        <dbReference type="ARBA" id="ARBA00004123"/>
    </source>
</evidence>
<evidence type="ECO:0000313" key="4">
    <source>
        <dbReference type="EMBL" id="PIC21783.1"/>
    </source>
</evidence>
<feature type="compositionally biased region" description="Basic and acidic residues" evidence="3">
    <location>
        <begin position="359"/>
        <end position="376"/>
    </location>
</feature>
<dbReference type="SUPFAM" id="SSF57903">
    <property type="entry name" value="FYVE/PHD zinc finger"/>
    <property type="match status" value="1"/>
</dbReference>
<organism evidence="4 5">
    <name type="scientific">Caenorhabditis nigoni</name>
    <dbReference type="NCBI Taxonomy" id="1611254"/>
    <lineage>
        <taxon>Eukaryota</taxon>
        <taxon>Metazoa</taxon>
        <taxon>Ecdysozoa</taxon>
        <taxon>Nematoda</taxon>
        <taxon>Chromadorea</taxon>
        <taxon>Rhabditida</taxon>
        <taxon>Rhabditina</taxon>
        <taxon>Rhabditomorpha</taxon>
        <taxon>Rhabditoidea</taxon>
        <taxon>Rhabditidae</taxon>
        <taxon>Peloderinae</taxon>
        <taxon>Caenorhabditis</taxon>
    </lineage>
</organism>
<feature type="compositionally biased region" description="Polar residues" evidence="3">
    <location>
        <begin position="336"/>
        <end position="358"/>
    </location>
</feature>
<keyword evidence="5" id="KW-1185">Reference proteome</keyword>
<feature type="region of interest" description="Disordered" evidence="3">
    <location>
        <begin position="19"/>
        <end position="42"/>
    </location>
</feature>
<sequence length="1185" mass="131764">MISDQDMQKSRLERQLAQIFPPLSAEGESSASGFGNRPIREGSMPNLVPYSIEFPKTPLTSPQQLHASVGNFASISRGTSSPQHEATNAVSVETIPDNPLVAAPENNGIEIQVSGAAIDSGENIVAEVDQEEDANDESILAKQNNHIFNSMMIDELLKRTRFSCEFEFRTASGSQFQNWTHIRDSKFLLSAVINEQGMLEIQACHTPPEQTSNDPPAGNKWAIRNTYNADSQCLTIIISGIIEYTYMSPLIGKFENPISLFSFSLNDRKVSIKNGGNEDEEINQRCCPFSGIKFDTPATGEFHITAVLSPKYVEKQSKNDHNSMGTAQIGRKNTDQKNVPTKQPNGKSMTTGNNATLRNESRKNGNRTEHSKRSETHPAVGARQNRAEESKIATQLGINTPAPTQEKILADESSNTLRHVGILNSDQAKLLPMDKSPDLQKVLENLYKGTEEIRKRINGDIPPETSPKKIRLGADKQLINETEKFSDSEDSSDSNYSEDESSFGEHNARYYQAMSCRKNEKCGVSQSHCLEKMLLGQNLFRVNCWICGQMWHTVCLTGKNVAWSEQKKKKLRCCGERKSKDVTRAIETPFDVLQKAMASSGVPRLTDDRIAGTSRATEEVPENLLSSDQEMWNTCVKAKFSTSELFLSISGGFNHSFTHLLKPTHLGVSVPLITLSLMGQNLCILFNGSGTLDSLTFPTKTTFVVPPYTDPLMIELKIKPSCLPVNFMGNPVFSVQQVVTPTTSSNSGSTEPTPNTNAAANTTQHNLFASTGKNGITSSNTNKDNACRQHNLNQNSTISSNENTVENNAKFSSLDSRISSDVTLPPHTRELHVHQDKDDEDIDVVNVTPPRTPVPSPNLASVEEQVKPQKPQTDDLQGHRDAAGLTPQVDPRKFEDSAKKPDNPGDLTSNPEQSPPPLLHNEDMVKDAAILVRPQIQKIGQEEPVKDTVNLEKMVVPSNLQQVKERVVKKEIAVIVQKRTDSQEEPERKVTAQKLFKTEKIAPQKTSLQHPSKVMAKKKLARSPDSDEESDEDVPCSSSRKRWSSSSSDSLYEKVKKRKRKSVGVTENIGKPIRPRAAKGKPPVVDASSSEEDRHSEGEDEDRSNWCPSFNSNCLIGNRRTDDIWMECDTCHKWWHAFCIRLENKAYKNAFNCCHGEYLNRAQDSLNGTTKKKWLQIQKEQARKK</sequence>
<dbReference type="PANTHER" id="PTHR15464">
    <property type="entry name" value="TRANSCRIPTION FACTOR 19"/>
    <property type="match status" value="1"/>
</dbReference>
<feature type="compositionally biased region" description="Low complexity" evidence="3">
    <location>
        <begin position="24"/>
        <end position="33"/>
    </location>
</feature>
<proteinExistence type="predicted"/>
<evidence type="ECO:0000256" key="3">
    <source>
        <dbReference type="SAM" id="MobiDB-lite"/>
    </source>
</evidence>
<feature type="region of interest" description="Disordered" evidence="3">
    <location>
        <begin position="769"/>
        <end position="788"/>
    </location>
</feature>
<dbReference type="GO" id="GO:0010468">
    <property type="term" value="P:regulation of gene expression"/>
    <property type="evidence" value="ECO:0007669"/>
    <property type="project" value="InterPro"/>
</dbReference>
<gene>
    <name evidence="4" type="primary">Cnig_chr_X.g26493</name>
    <name evidence="4" type="ORF">B9Z55_026493</name>
</gene>
<feature type="compositionally biased region" description="Basic and acidic residues" evidence="3">
    <location>
        <begin position="864"/>
        <end position="882"/>
    </location>
</feature>
<protein>
    <recommendedName>
        <fullName evidence="6">Zinc finger PHD-type domain-containing protein</fullName>
    </recommendedName>
</protein>
<dbReference type="OrthoDB" id="10430246at2759"/>
<evidence type="ECO:0000256" key="2">
    <source>
        <dbReference type="ARBA" id="ARBA00023242"/>
    </source>
</evidence>
<feature type="compositionally biased region" description="Basic and acidic residues" evidence="3">
    <location>
        <begin position="978"/>
        <end position="1002"/>
    </location>
</feature>
<reference evidence="5" key="1">
    <citation type="submission" date="2017-10" db="EMBL/GenBank/DDBJ databases">
        <title>Rapid genome shrinkage in a self-fertile nematode reveals novel sperm competition proteins.</title>
        <authorList>
            <person name="Yin D."/>
            <person name="Schwarz E.M."/>
            <person name="Thomas C.G."/>
            <person name="Felde R.L."/>
            <person name="Korf I.F."/>
            <person name="Cutter A.D."/>
            <person name="Schartner C.M."/>
            <person name="Ralston E.J."/>
            <person name="Meyer B.J."/>
            <person name="Haag E.S."/>
        </authorList>
    </citation>
    <scope>NUCLEOTIDE SEQUENCE [LARGE SCALE GENOMIC DNA]</scope>
    <source>
        <strain evidence="5">JU1422</strain>
    </source>
</reference>
<feature type="compositionally biased region" description="Basic and acidic residues" evidence="3">
    <location>
        <begin position="890"/>
        <end position="903"/>
    </location>
</feature>
<feature type="compositionally biased region" description="Acidic residues" evidence="3">
    <location>
        <begin position="488"/>
        <end position="501"/>
    </location>
</feature>
<comment type="caution">
    <text evidence="4">The sequence shown here is derived from an EMBL/GenBank/DDBJ whole genome shotgun (WGS) entry which is preliminary data.</text>
</comment>
<feature type="region of interest" description="Disordered" evidence="3">
    <location>
        <begin position="831"/>
        <end position="920"/>
    </location>
</feature>
<name>A0A2G5T3L2_9PELO</name>
<comment type="subcellular location">
    <subcellularLocation>
        <location evidence="1">Nucleus</location>
    </subcellularLocation>
</comment>
<dbReference type="InterPro" id="IPR011011">
    <property type="entry name" value="Znf_FYVE_PHD"/>
</dbReference>
<accession>A0A2G5T3L2</accession>
<dbReference type="InterPro" id="IPR042803">
    <property type="entry name" value="TCF19"/>
</dbReference>
<dbReference type="InterPro" id="IPR013083">
    <property type="entry name" value="Znf_RING/FYVE/PHD"/>
</dbReference>
<feature type="region of interest" description="Disordered" evidence="3">
    <location>
        <begin position="481"/>
        <end position="501"/>
    </location>
</feature>
<feature type="region of interest" description="Disordered" evidence="3">
    <location>
        <begin position="978"/>
        <end position="1104"/>
    </location>
</feature>
<dbReference type="EMBL" id="PDUG01000006">
    <property type="protein sequence ID" value="PIC21783.1"/>
    <property type="molecule type" value="Genomic_DNA"/>
</dbReference>
<evidence type="ECO:0000313" key="5">
    <source>
        <dbReference type="Proteomes" id="UP000230233"/>
    </source>
</evidence>